<dbReference type="EMBL" id="MAEL01000054">
    <property type="protein sequence ID" value="KAF1301946.1"/>
    <property type="molecule type" value="Genomic_DNA"/>
</dbReference>
<dbReference type="InterPro" id="IPR016181">
    <property type="entry name" value="Acyl_CoA_acyltransferase"/>
</dbReference>
<dbReference type="Proteomes" id="UP000782705">
    <property type="component" value="Unassembled WGS sequence"/>
</dbReference>
<keyword evidence="3" id="KW-1185">Reference proteome</keyword>
<dbReference type="RefSeq" id="WP_161902926.1">
    <property type="nucleotide sequence ID" value="NZ_MAEL01000054.1"/>
</dbReference>
<protein>
    <submittedName>
        <fullName evidence="2">GNAT family acetyltransferase</fullName>
    </submittedName>
</protein>
<dbReference type="SUPFAM" id="SSF55729">
    <property type="entry name" value="Acyl-CoA N-acyltransferases (Nat)"/>
    <property type="match status" value="1"/>
</dbReference>
<name>A0ABQ6YW75_9ENTE</name>
<comment type="caution">
    <text evidence="2">The sequence shown here is derived from an EMBL/GenBank/DDBJ whole genome shotgun (WGS) entry which is preliminary data.</text>
</comment>
<dbReference type="CDD" id="cd04301">
    <property type="entry name" value="NAT_SF"/>
    <property type="match status" value="1"/>
</dbReference>
<reference evidence="2 3" key="1">
    <citation type="submission" date="2016-06" db="EMBL/GenBank/DDBJ databases">
        <title>Four novel species of enterococci isolated from chicken manure.</title>
        <authorList>
            <person name="Van Tyne D."/>
        </authorList>
    </citation>
    <scope>NUCLEOTIDE SEQUENCE [LARGE SCALE GENOMIC DNA]</scope>
    <source>
        <strain evidence="2 3">CU12B</strain>
    </source>
</reference>
<evidence type="ECO:0000313" key="2">
    <source>
        <dbReference type="EMBL" id="KAF1301946.1"/>
    </source>
</evidence>
<dbReference type="PROSITE" id="PS51186">
    <property type="entry name" value="GNAT"/>
    <property type="match status" value="1"/>
</dbReference>
<evidence type="ECO:0000259" key="1">
    <source>
        <dbReference type="PROSITE" id="PS51186"/>
    </source>
</evidence>
<feature type="domain" description="N-acetyltransferase" evidence="1">
    <location>
        <begin position="12"/>
        <end position="152"/>
    </location>
</feature>
<dbReference type="Pfam" id="PF00583">
    <property type="entry name" value="Acetyltransf_1"/>
    <property type="match status" value="1"/>
</dbReference>
<evidence type="ECO:0000313" key="3">
    <source>
        <dbReference type="Proteomes" id="UP000782705"/>
    </source>
</evidence>
<accession>A0ABQ6YW75</accession>
<gene>
    <name evidence="2" type="ORF">BAU17_00835</name>
</gene>
<proteinExistence type="predicted"/>
<sequence>MTFEIISLVNKIEMKEKAAQWFHEKWGLPREAYLESMNESINNEQSIPQWYIVLSDNGQIIGGMGIIENDFHDRKDLTPNVCALYIDENYRSQGIAGKLLDYGCEDMRDKKIRTLYLLTSHRSFYEQYGWKFYCMVKEDGETELTRMYIHKY</sequence>
<dbReference type="Gene3D" id="3.40.630.30">
    <property type="match status" value="1"/>
</dbReference>
<dbReference type="InterPro" id="IPR000182">
    <property type="entry name" value="GNAT_dom"/>
</dbReference>
<organism evidence="2 3">
    <name type="scientific">Candidatus Enterococcus willemsii</name>
    <dbReference type="NCBI Taxonomy" id="1857215"/>
    <lineage>
        <taxon>Bacteria</taxon>
        <taxon>Bacillati</taxon>
        <taxon>Bacillota</taxon>
        <taxon>Bacilli</taxon>
        <taxon>Lactobacillales</taxon>
        <taxon>Enterococcaceae</taxon>
        <taxon>Enterococcus</taxon>
    </lineage>
</organism>